<protein>
    <submittedName>
        <fullName evidence="2">Uncharacterized protein</fullName>
    </submittedName>
</protein>
<sequence>MSKTNASEESEDLEPDVPDACALKANPPAATTPAAAPTPMTTVLRFIALCFIDLSHSRPRSVLILRLRT</sequence>
<name>A0A499VS28_STRAX</name>
<dbReference type="AlphaFoldDB" id="A0A499VS28"/>
<gene>
    <name evidence="2" type="ORF">SAVMC3_18460</name>
</gene>
<dbReference type="EMBL" id="AP019621">
    <property type="protein sequence ID" value="BBJ49217.1"/>
    <property type="molecule type" value="Genomic_DNA"/>
</dbReference>
<accession>A0A499VS28</accession>
<feature type="compositionally biased region" description="Acidic residues" evidence="1">
    <location>
        <begin position="8"/>
        <end position="17"/>
    </location>
</feature>
<evidence type="ECO:0000313" key="2">
    <source>
        <dbReference type="EMBL" id="BBJ49217.1"/>
    </source>
</evidence>
<proteinExistence type="predicted"/>
<organism evidence="2">
    <name type="scientific">Streptomyces avermitilis</name>
    <dbReference type="NCBI Taxonomy" id="33903"/>
    <lineage>
        <taxon>Bacteria</taxon>
        <taxon>Bacillati</taxon>
        <taxon>Actinomycetota</taxon>
        <taxon>Actinomycetes</taxon>
        <taxon>Kitasatosporales</taxon>
        <taxon>Streptomycetaceae</taxon>
        <taxon>Streptomyces</taxon>
    </lineage>
</organism>
<evidence type="ECO:0000256" key="1">
    <source>
        <dbReference type="SAM" id="MobiDB-lite"/>
    </source>
</evidence>
<reference evidence="2" key="1">
    <citation type="submission" date="2019-04" db="EMBL/GenBank/DDBJ databases">
        <title>Draft genome sequences of Streptomyces avermitilis MC3.</title>
        <authorList>
            <person name="Komaki H."/>
            <person name="Tamura T."/>
            <person name="Hosoyama A."/>
        </authorList>
    </citation>
    <scope>NUCLEOTIDE SEQUENCE</scope>
    <source>
        <strain evidence="2">MC3</strain>
    </source>
</reference>
<feature type="region of interest" description="Disordered" evidence="1">
    <location>
        <begin position="1"/>
        <end position="36"/>
    </location>
</feature>
<feature type="compositionally biased region" description="Low complexity" evidence="1">
    <location>
        <begin position="27"/>
        <end position="36"/>
    </location>
</feature>